<dbReference type="SUPFAM" id="SSF54791">
    <property type="entry name" value="Eukaryotic type KH-domain (KH-domain type I)"/>
    <property type="match status" value="1"/>
</dbReference>
<dbReference type="AlphaFoldDB" id="Q649P9"/>
<dbReference type="Pfam" id="PF14382">
    <property type="entry name" value="ECR1_N"/>
    <property type="match status" value="1"/>
</dbReference>
<gene>
    <name evidence="5" type="primary">rrp4</name>
    <name evidence="7" type="ORF">GZ34H10_21</name>
</gene>
<dbReference type="CDD" id="cd05789">
    <property type="entry name" value="S1_Rrp4"/>
    <property type="match status" value="1"/>
</dbReference>
<comment type="subunit">
    <text evidence="5">Component of the archaeal exosome complex. Forms a trimer of Rrp4 and/or Csl4 subunits. The trimer associates with an hexameric ring-like arrangement composed of 3 Rrp41-Rrp42 heterodimers.</text>
</comment>
<dbReference type="InterPro" id="IPR004087">
    <property type="entry name" value="KH_dom"/>
</dbReference>
<dbReference type="GO" id="GO:0000178">
    <property type="term" value="C:exosome (RNase complex)"/>
    <property type="evidence" value="ECO:0007669"/>
    <property type="project" value="UniProtKB-KW"/>
</dbReference>
<dbReference type="Gene3D" id="3.30.1370.10">
    <property type="entry name" value="K Homology domain, type 1"/>
    <property type="match status" value="1"/>
</dbReference>
<dbReference type="InterPro" id="IPR036612">
    <property type="entry name" value="KH_dom_type_1_sf"/>
</dbReference>
<dbReference type="NCBIfam" id="NF003181">
    <property type="entry name" value="PRK04163.1-1"/>
    <property type="match status" value="1"/>
</dbReference>
<name>Q649P9_UNCAG</name>
<sequence>MYKVVVPGDFISTEVNRAGGGTYVEDGNVYALKYGVVDDRGTIKVVALSGKYMPVNGDVVIGKIVEISFPYWIVDIASPYEARLRKSEFGRGENIDFGNMCEYLDIDDLIVAKVMNVDVMMRIDLALKNEFKMDGVGRLIEVSPTKVPRIIGRSGSMIRLLKDKCNCFIFVAKNGRIWIKGSSADMDIASQTVMKIANEAHTSGLTDRIALFLDSFKSEKGEG</sequence>
<dbReference type="Gene3D" id="2.40.50.140">
    <property type="entry name" value="Nucleic acid-binding proteins"/>
    <property type="match status" value="1"/>
</dbReference>
<dbReference type="InterPro" id="IPR048565">
    <property type="entry name" value="S1_RRP4"/>
</dbReference>
<dbReference type="GO" id="GO:0034475">
    <property type="term" value="P:U4 snRNA 3'-end processing"/>
    <property type="evidence" value="ECO:0007669"/>
    <property type="project" value="TreeGrafter"/>
</dbReference>
<dbReference type="InterPro" id="IPR003029">
    <property type="entry name" value="S1_domain"/>
</dbReference>
<comment type="function">
    <text evidence="5">Non-catalytic component of the exosome, which is a complex involved in RNA degradation. Increases the RNA binding and the efficiency of RNA degradation. Confers strong poly(A) specificity to the exosome.</text>
</comment>
<dbReference type="InterPro" id="IPR026699">
    <property type="entry name" value="Exosome_RNA_bind1/RRP40/RRP4"/>
</dbReference>
<dbReference type="InterPro" id="IPR025721">
    <property type="entry name" value="Exosome_cplx_N_dom"/>
</dbReference>
<dbReference type="HAMAP" id="MF_00623">
    <property type="entry name" value="Exosome_Rrp4"/>
    <property type="match status" value="1"/>
</dbReference>
<evidence type="ECO:0000256" key="3">
    <source>
        <dbReference type="ARBA" id="ARBA00022835"/>
    </source>
</evidence>
<evidence type="ECO:0000313" key="7">
    <source>
        <dbReference type="EMBL" id="AAU83878.1"/>
    </source>
</evidence>
<dbReference type="InterPro" id="IPR012340">
    <property type="entry name" value="NA-bd_OB-fold"/>
</dbReference>
<dbReference type="GO" id="GO:0008143">
    <property type="term" value="F:poly(A) binding"/>
    <property type="evidence" value="ECO:0007669"/>
    <property type="project" value="InterPro"/>
</dbReference>
<protein>
    <recommendedName>
        <fullName evidence="5">Exosome complex component Rrp4</fullName>
    </recommendedName>
</protein>
<proteinExistence type="inferred from homology"/>
<dbReference type="SUPFAM" id="SSF110324">
    <property type="entry name" value="Ribosomal L27 protein-like"/>
    <property type="match status" value="1"/>
</dbReference>
<comment type="similarity">
    <text evidence="1 5">Belongs to the RRP4 family.</text>
</comment>
<dbReference type="PANTHER" id="PTHR21321">
    <property type="entry name" value="PNAS-3 RELATED"/>
    <property type="match status" value="1"/>
</dbReference>
<dbReference type="SMART" id="SM00316">
    <property type="entry name" value="S1"/>
    <property type="match status" value="1"/>
</dbReference>
<keyword evidence="3 5" id="KW-0271">Exosome</keyword>
<dbReference type="Pfam" id="PF15985">
    <property type="entry name" value="KH_6"/>
    <property type="match status" value="1"/>
</dbReference>
<feature type="domain" description="S1 motif" evidence="6">
    <location>
        <begin position="57"/>
        <end position="128"/>
    </location>
</feature>
<evidence type="ECO:0000256" key="1">
    <source>
        <dbReference type="ARBA" id="ARBA00009155"/>
    </source>
</evidence>
<dbReference type="Pfam" id="PF21266">
    <property type="entry name" value="S1_RRP4"/>
    <property type="match status" value="1"/>
</dbReference>
<dbReference type="GO" id="GO:0000467">
    <property type="term" value="P:exonucleolytic trimming to generate mature 3'-end of 5.8S rRNA from tricistronic rRNA transcript (SSU-rRNA, 5.8S rRNA, LSU-rRNA)"/>
    <property type="evidence" value="ECO:0007669"/>
    <property type="project" value="TreeGrafter"/>
</dbReference>
<evidence type="ECO:0000256" key="2">
    <source>
        <dbReference type="ARBA" id="ARBA00022490"/>
    </source>
</evidence>
<dbReference type="EMBL" id="AY714861">
    <property type="protein sequence ID" value="AAU83878.1"/>
    <property type="molecule type" value="Genomic_DNA"/>
</dbReference>
<keyword evidence="4 5" id="KW-0694">RNA-binding</keyword>
<dbReference type="GO" id="GO:0071034">
    <property type="term" value="P:CUT catabolic process"/>
    <property type="evidence" value="ECO:0007669"/>
    <property type="project" value="TreeGrafter"/>
</dbReference>
<dbReference type="PANTHER" id="PTHR21321:SF4">
    <property type="entry name" value="EXOSOME COMPLEX COMPONENT RRP4"/>
    <property type="match status" value="1"/>
</dbReference>
<dbReference type="PROSITE" id="PS50084">
    <property type="entry name" value="KH_TYPE_1"/>
    <property type="match status" value="1"/>
</dbReference>
<dbReference type="InterPro" id="IPR023474">
    <property type="entry name" value="Rrp4"/>
</dbReference>
<dbReference type="GO" id="GO:0071051">
    <property type="term" value="P:poly(A)-dependent snoRNA 3'-end processing"/>
    <property type="evidence" value="ECO:0007669"/>
    <property type="project" value="TreeGrafter"/>
</dbReference>
<keyword evidence="2 5" id="KW-0963">Cytoplasm</keyword>
<dbReference type="PROSITE" id="PS50126">
    <property type="entry name" value="S1"/>
    <property type="match status" value="1"/>
</dbReference>
<dbReference type="Gene3D" id="2.40.50.100">
    <property type="match status" value="1"/>
</dbReference>
<comment type="subcellular location">
    <subcellularLocation>
        <location evidence="5">Cytoplasm</location>
    </subcellularLocation>
</comment>
<evidence type="ECO:0000259" key="6">
    <source>
        <dbReference type="PROSITE" id="PS50126"/>
    </source>
</evidence>
<dbReference type="SUPFAM" id="SSF50249">
    <property type="entry name" value="Nucleic acid-binding proteins"/>
    <property type="match status" value="1"/>
</dbReference>
<organism evidence="7">
    <name type="scientific">Uncultured archaeon GZfos26G2</name>
    <dbReference type="NCBI Taxonomy" id="3386331"/>
    <lineage>
        <taxon>Archaea</taxon>
        <taxon>Methanobacteriati</taxon>
        <taxon>Methanobacteriota</taxon>
        <taxon>Stenosarchaea group</taxon>
        <taxon>Methanomicrobia</taxon>
        <taxon>Candidatus Methanophagales</taxon>
        <taxon>Candidatus Methanophagaceae</taxon>
        <taxon>Candidatus Methanophaga</taxon>
    </lineage>
</organism>
<dbReference type="SMART" id="SM00322">
    <property type="entry name" value="KH"/>
    <property type="match status" value="1"/>
</dbReference>
<dbReference type="GO" id="GO:0005737">
    <property type="term" value="C:cytoplasm"/>
    <property type="evidence" value="ECO:0007669"/>
    <property type="project" value="UniProtKB-SubCell"/>
</dbReference>
<dbReference type="CDD" id="cd22524">
    <property type="entry name" value="KH-I_Rrp4_prokar"/>
    <property type="match status" value="1"/>
</dbReference>
<evidence type="ECO:0000256" key="4">
    <source>
        <dbReference type="ARBA" id="ARBA00022884"/>
    </source>
</evidence>
<dbReference type="InterPro" id="IPR004088">
    <property type="entry name" value="KH_dom_type_1"/>
</dbReference>
<reference evidence="7" key="2">
    <citation type="submission" date="2004-08" db="EMBL/GenBank/DDBJ databases">
        <authorList>
            <person name="Putnam N."/>
            <person name="Detter J.C."/>
            <person name="Richardson P.M."/>
            <person name="Rokhsar D."/>
        </authorList>
    </citation>
    <scope>NUCLEOTIDE SEQUENCE</scope>
</reference>
<reference evidence="7" key="1">
    <citation type="journal article" date="2004" name="Science">
        <title>Reverse methanogenesis: testing the hypothesis with environmental genomics.</title>
        <authorList>
            <person name="Hallam S.J."/>
            <person name="Putnam N."/>
            <person name="Preston C.M."/>
            <person name="Detter J.C."/>
            <person name="Rokhsar D."/>
            <person name="Richardson P.M."/>
            <person name="DeLong E.F."/>
        </authorList>
    </citation>
    <scope>NUCLEOTIDE SEQUENCE</scope>
</reference>
<evidence type="ECO:0000256" key="5">
    <source>
        <dbReference type="HAMAP-Rule" id="MF_00623"/>
    </source>
</evidence>
<accession>Q649P9</accession>